<dbReference type="Pfam" id="PF00651">
    <property type="entry name" value="BTB"/>
    <property type="match status" value="1"/>
</dbReference>
<dbReference type="CDD" id="cd18284">
    <property type="entry name" value="BTB2_POZ_BTBD7"/>
    <property type="match status" value="1"/>
</dbReference>
<feature type="domain" description="BTB" evidence="1">
    <location>
        <begin position="57"/>
        <end position="126"/>
    </location>
</feature>
<dbReference type="PANTHER" id="PTHR16064:SF3">
    <property type="entry name" value="BTB_POZ DOMAIN-CONTAINING PROTEIN 7"/>
    <property type="match status" value="1"/>
</dbReference>
<keyword evidence="3" id="KW-1185">Reference proteome</keyword>
<dbReference type="AlphaFoldDB" id="A0A8S3ZL37"/>
<dbReference type="GO" id="GO:0061138">
    <property type="term" value="P:morphogenesis of a branching epithelium"/>
    <property type="evidence" value="ECO:0007669"/>
    <property type="project" value="InterPro"/>
</dbReference>
<dbReference type="OrthoDB" id="2347980at2759"/>
<dbReference type="SUPFAM" id="SSF54695">
    <property type="entry name" value="POZ domain"/>
    <property type="match status" value="2"/>
</dbReference>
<reference evidence="2" key="1">
    <citation type="submission" date="2021-04" db="EMBL/GenBank/DDBJ databases">
        <authorList>
            <consortium name="Molecular Ecology Group"/>
        </authorList>
    </citation>
    <scope>NUCLEOTIDE SEQUENCE</scope>
</reference>
<dbReference type="InterPro" id="IPR047935">
    <property type="entry name" value="BTBD7_BTB_POZ_second"/>
</dbReference>
<dbReference type="PROSITE" id="PS50097">
    <property type="entry name" value="BTB"/>
    <property type="match status" value="2"/>
</dbReference>
<dbReference type="CDD" id="cd18489">
    <property type="entry name" value="BACK_BTBD7"/>
    <property type="match status" value="1"/>
</dbReference>
<accession>A0A8S3ZL37</accession>
<sequence length="741" mass="83272">MREMLSLWPVEDVKVLVQEYEVSSMIKELSSAASLARPTAHSLRYDLSRLYDCKFCTDVDLIFKNNCFPVHRAILSARSPFFRTLLSQQPEYGAQVHVKLKTPDIDVGLFSSLLRYLYSDDFVEENVGNAELLGQLAKEFGVPNALEHDMKLLLDSGELSDAVLIFSMDSDTGDSSSCHHSNDSYHCMAQSVHGPSRTSRFEFPCHRAIIASRSPFFRNLINRRAKSGEELTERTLRTPSRIILDESVIPRRYAFVLLTALYQDTVDMGCVLKGSPSLCSLSEIQAMVSTGRCQMTVLDEAMELYQIGQFLDTQIISQGCEDIIVDNLTSESLVSVLHWSAEPHGSKWVHRQAVAFLTEEFAQISHSPVLFDIEKEYLIEVLSSDNLQSSEQDVLNSAIRWGEHQLTKRIEEREPNLLSHTAHSVTKKGVKKRDLNDAELHDLLSEILPLVRTEHILPPVNDVLNNAIKRGLVEPPSAYSYPDNMVLHTIGAWTGITASGYFRKPRLFLPYFEEAKNVLEERLSQDCDSGQKCRAIHMSAIPDTLYMLEDKDASLTLPYSGSPVSTLDVVSGSIPVPDRATFMKMLEREQELQQLKSAQEATSLVCTDKRSVRKSVAFHIQLRVVREFGLPDSAVEILQNSHYYYSNSSSKCRCRHVGCVQSQGGHQLRQYHFLRNSSPNMTQTLPSRNLERNNCAESTLSDVMPDIAIATTSLSQISVFADSDVLDLGNGSRDKNSTVYI</sequence>
<feature type="domain" description="BTB" evidence="1">
    <location>
        <begin position="202"/>
        <end position="270"/>
    </location>
</feature>
<dbReference type="PANTHER" id="PTHR16064">
    <property type="entry name" value="BTB POZ DOMAIN CONTAINING 7"/>
    <property type="match status" value="1"/>
</dbReference>
<dbReference type="InterPro" id="IPR000210">
    <property type="entry name" value="BTB/POZ_dom"/>
</dbReference>
<dbReference type="SMART" id="SM00225">
    <property type="entry name" value="BTB"/>
    <property type="match status" value="2"/>
</dbReference>
<evidence type="ECO:0000259" key="1">
    <source>
        <dbReference type="PROSITE" id="PS50097"/>
    </source>
</evidence>
<gene>
    <name evidence="2" type="ORF">CUNI_LOCUS14286</name>
</gene>
<name>A0A8S3ZL37_9EUPU</name>
<dbReference type="Gene3D" id="3.30.710.10">
    <property type="entry name" value="Potassium Channel Kv1.1, Chain A"/>
    <property type="match status" value="2"/>
</dbReference>
<organism evidence="2 3">
    <name type="scientific">Candidula unifasciata</name>
    <dbReference type="NCBI Taxonomy" id="100452"/>
    <lineage>
        <taxon>Eukaryota</taxon>
        <taxon>Metazoa</taxon>
        <taxon>Spiralia</taxon>
        <taxon>Lophotrochozoa</taxon>
        <taxon>Mollusca</taxon>
        <taxon>Gastropoda</taxon>
        <taxon>Heterobranchia</taxon>
        <taxon>Euthyneura</taxon>
        <taxon>Panpulmonata</taxon>
        <taxon>Eupulmonata</taxon>
        <taxon>Stylommatophora</taxon>
        <taxon>Helicina</taxon>
        <taxon>Helicoidea</taxon>
        <taxon>Geomitridae</taxon>
        <taxon>Candidula</taxon>
    </lineage>
</organism>
<dbReference type="Gene3D" id="1.25.40.420">
    <property type="match status" value="1"/>
</dbReference>
<dbReference type="SMART" id="SM00875">
    <property type="entry name" value="BACK"/>
    <property type="match status" value="1"/>
</dbReference>
<dbReference type="Proteomes" id="UP000678393">
    <property type="component" value="Unassembled WGS sequence"/>
</dbReference>
<dbReference type="EMBL" id="CAJHNH020003190">
    <property type="protein sequence ID" value="CAG5128728.1"/>
    <property type="molecule type" value="Genomic_DNA"/>
</dbReference>
<evidence type="ECO:0000313" key="2">
    <source>
        <dbReference type="EMBL" id="CAG5128728.1"/>
    </source>
</evidence>
<dbReference type="Pfam" id="PF07707">
    <property type="entry name" value="BACK"/>
    <property type="match status" value="1"/>
</dbReference>
<dbReference type="InterPro" id="IPR047936">
    <property type="entry name" value="BTBD7_BACK"/>
</dbReference>
<dbReference type="InterPro" id="IPR042345">
    <property type="entry name" value="Btbd7"/>
</dbReference>
<comment type="caution">
    <text evidence="2">The sequence shown here is derived from an EMBL/GenBank/DDBJ whole genome shotgun (WGS) entry which is preliminary data.</text>
</comment>
<dbReference type="InterPro" id="IPR011705">
    <property type="entry name" value="BACK"/>
</dbReference>
<proteinExistence type="predicted"/>
<evidence type="ECO:0000313" key="3">
    <source>
        <dbReference type="Proteomes" id="UP000678393"/>
    </source>
</evidence>
<protein>
    <recommendedName>
        <fullName evidence="1">BTB domain-containing protein</fullName>
    </recommendedName>
</protein>
<dbReference type="InterPro" id="IPR011333">
    <property type="entry name" value="SKP1/BTB/POZ_sf"/>
</dbReference>